<dbReference type="HOGENOM" id="CLU_1019159_0_0_6"/>
<keyword evidence="2" id="KW-0812">Transmembrane</keyword>
<accession>C6AR25</accession>
<keyword evidence="1" id="KW-0175">Coiled coil</keyword>
<dbReference type="KEGG" id="ttu:TERTU_2696"/>
<sequence length="273" mass="30294">MPNEQLTLKAEKAIRSYLAKLFVPISGAFATLGFLIGFIFTQYADTVALAKSVEADEDARKRIDYILNDAHDRLLSVTLKLYSDQQEYTKAILAEQNSAREALKSIKNLTVEAEELDKKVSQLESIKDMATITVGVTESLKKDKTFQSEISEKLKAQITKLSQQIEELENAPSLSSAEAGVIDVAGKYRLQWGRFTTVKNEGEKQRPIIFPAPFGDNNPIVIASTSHSKSSKYRGRPVNIEELRADSFVPAVAEDKWTTLAVECMYIAIGSIP</sequence>
<feature type="transmembrane region" description="Helical" evidence="2">
    <location>
        <begin position="21"/>
        <end position="40"/>
    </location>
</feature>
<protein>
    <submittedName>
        <fullName evidence="3">Uncharacterized protein</fullName>
    </submittedName>
</protein>
<reference evidence="3 4" key="1">
    <citation type="journal article" date="2009" name="PLoS ONE">
        <title>The complete genome of Teredinibacter turnerae T7901: an intracellular endosymbiont of marine wood-boring bivalves (shipworms).</title>
        <authorList>
            <person name="Yang J.C."/>
            <person name="Madupu R."/>
            <person name="Durkin A.S."/>
            <person name="Ekborg N.A."/>
            <person name="Pedamallu C.S."/>
            <person name="Hostetler J.B."/>
            <person name="Radune D."/>
            <person name="Toms B.S."/>
            <person name="Henrissat B."/>
            <person name="Coutinho P.M."/>
            <person name="Schwarz S."/>
            <person name="Field L."/>
            <person name="Trindade-Silva A.E."/>
            <person name="Soares C.A.G."/>
            <person name="Elshahawi S."/>
            <person name="Hanora A."/>
            <person name="Schmidt E.W."/>
            <person name="Haygood M.G."/>
            <person name="Posfai J."/>
            <person name="Benner J."/>
            <person name="Madinger C."/>
            <person name="Nove J."/>
            <person name="Anton B."/>
            <person name="Chaudhary K."/>
            <person name="Foster J."/>
            <person name="Holman A."/>
            <person name="Kumar S."/>
            <person name="Lessard P.A."/>
            <person name="Luyten Y.A."/>
            <person name="Slatko B."/>
            <person name="Wood N."/>
            <person name="Wu B."/>
            <person name="Teplitski M."/>
            <person name="Mougous J.D."/>
            <person name="Ward N."/>
            <person name="Eisen J.A."/>
            <person name="Badger J.H."/>
            <person name="Distel D.L."/>
        </authorList>
    </citation>
    <scope>NUCLEOTIDE SEQUENCE [LARGE SCALE GENOMIC DNA]</scope>
    <source>
        <strain evidence="4">ATCC 39867 / T7901</strain>
    </source>
</reference>
<evidence type="ECO:0000256" key="2">
    <source>
        <dbReference type="SAM" id="Phobius"/>
    </source>
</evidence>
<dbReference type="RefSeq" id="WP_015820963.1">
    <property type="nucleotide sequence ID" value="NC_012997.1"/>
</dbReference>
<gene>
    <name evidence="3" type="ordered locus">TERTU_2696</name>
</gene>
<keyword evidence="4" id="KW-1185">Reference proteome</keyword>
<dbReference type="EMBL" id="CP001614">
    <property type="protein sequence ID" value="ACS93569.1"/>
    <property type="molecule type" value="Genomic_DNA"/>
</dbReference>
<feature type="coiled-coil region" evidence="1">
    <location>
        <begin position="99"/>
        <end position="126"/>
    </location>
</feature>
<organism evidence="3 4">
    <name type="scientific">Teredinibacter turnerae (strain ATCC 39867 / T7901)</name>
    <dbReference type="NCBI Taxonomy" id="377629"/>
    <lineage>
        <taxon>Bacteria</taxon>
        <taxon>Pseudomonadati</taxon>
        <taxon>Pseudomonadota</taxon>
        <taxon>Gammaproteobacteria</taxon>
        <taxon>Cellvibrionales</taxon>
        <taxon>Cellvibrionaceae</taxon>
        <taxon>Teredinibacter</taxon>
    </lineage>
</organism>
<evidence type="ECO:0000256" key="1">
    <source>
        <dbReference type="SAM" id="Coils"/>
    </source>
</evidence>
<evidence type="ECO:0000313" key="3">
    <source>
        <dbReference type="EMBL" id="ACS93569.1"/>
    </source>
</evidence>
<keyword evidence="2" id="KW-1133">Transmembrane helix</keyword>
<dbReference type="Proteomes" id="UP000009080">
    <property type="component" value="Chromosome"/>
</dbReference>
<proteinExistence type="predicted"/>
<keyword evidence="2" id="KW-0472">Membrane</keyword>
<evidence type="ECO:0000313" key="4">
    <source>
        <dbReference type="Proteomes" id="UP000009080"/>
    </source>
</evidence>
<name>C6AR25_TERTT</name>
<dbReference type="AlphaFoldDB" id="C6AR25"/>